<dbReference type="GO" id="GO:0003677">
    <property type="term" value="F:DNA binding"/>
    <property type="evidence" value="ECO:0007669"/>
    <property type="project" value="InterPro"/>
</dbReference>
<organism evidence="5 6">
    <name type="scientific">Sporisorium graminicola</name>
    <dbReference type="NCBI Taxonomy" id="280036"/>
    <lineage>
        <taxon>Eukaryota</taxon>
        <taxon>Fungi</taxon>
        <taxon>Dikarya</taxon>
        <taxon>Basidiomycota</taxon>
        <taxon>Ustilaginomycotina</taxon>
        <taxon>Ustilaginomycetes</taxon>
        <taxon>Ustilaginales</taxon>
        <taxon>Ustilaginaceae</taxon>
        <taxon>Sporisorium</taxon>
    </lineage>
</organism>
<feature type="domain" description="HhH-GPD" evidence="4">
    <location>
        <begin position="114"/>
        <end position="277"/>
    </location>
</feature>
<comment type="caution">
    <text evidence="5">The sequence shown here is derived from an EMBL/GenBank/DDBJ whole genome shotgun (WGS) entry which is preliminary data.</text>
</comment>
<name>A0A4U7KUT5_9BASI</name>
<dbReference type="InterPro" id="IPR045138">
    <property type="entry name" value="MeCP2/MBD4"/>
</dbReference>
<proteinExistence type="predicted"/>
<dbReference type="GO" id="GO:0005634">
    <property type="term" value="C:nucleus"/>
    <property type="evidence" value="ECO:0007669"/>
    <property type="project" value="UniProtKB-SubCell"/>
</dbReference>
<dbReference type="InterPro" id="IPR011257">
    <property type="entry name" value="DNA_glycosylase"/>
</dbReference>
<dbReference type="KEGG" id="sgra:EX895_002655"/>
<keyword evidence="2" id="KW-0539">Nucleus</keyword>
<dbReference type="SMART" id="SM00478">
    <property type="entry name" value="ENDO3c"/>
    <property type="match status" value="1"/>
</dbReference>
<evidence type="ECO:0000313" key="5">
    <source>
        <dbReference type="EMBL" id="TKY88303.1"/>
    </source>
</evidence>
<dbReference type="RefSeq" id="XP_029740288.1">
    <property type="nucleotide sequence ID" value="XM_029883253.1"/>
</dbReference>
<gene>
    <name evidence="5" type="ORF">EX895_002655</name>
</gene>
<dbReference type="PANTHER" id="PTHR15074">
    <property type="entry name" value="METHYL-CPG-BINDING PROTEIN"/>
    <property type="match status" value="1"/>
</dbReference>
<dbReference type="PANTHER" id="PTHR15074:SF0">
    <property type="entry name" value="METHYL-CPG-BINDING DOMAIN PROTEIN 4-LIKE PROTEIN"/>
    <property type="match status" value="1"/>
</dbReference>
<evidence type="ECO:0000256" key="1">
    <source>
        <dbReference type="ARBA" id="ARBA00004123"/>
    </source>
</evidence>
<keyword evidence="6" id="KW-1185">Reference proteome</keyword>
<comment type="subcellular location">
    <subcellularLocation>
        <location evidence="1">Nucleus</location>
    </subcellularLocation>
</comment>
<dbReference type="GO" id="GO:0003824">
    <property type="term" value="F:catalytic activity"/>
    <property type="evidence" value="ECO:0007669"/>
    <property type="project" value="InterPro"/>
</dbReference>
<dbReference type="InterPro" id="IPR003265">
    <property type="entry name" value="HhH-GPD_domain"/>
</dbReference>
<dbReference type="SUPFAM" id="SSF48150">
    <property type="entry name" value="DNA-glycosylase"/>
    <property type="match status" value="1"/>
</dbReference>
<feature type="compositionally biased region" description="Basic residues" evidence="3">
    <location>
        <begin position="53"/>
        <end position="67"/>
    </location>
</feature>
<dbReference type="GeneID" id="40725550"/>
<evidence type="ECO:0000313" key="6">
    <source>
        <dbReference type="Proteomes" id="UP000306050"/>
    </source>
</evidence>
<dbReference type="Proteomes" id="UP000306050">
    <property type="component" value="Chromosome SGRAM_16"/>
</dbReference>
<dbReference type="GO" id="GO:0006285">
    <property type="term" value="P:base-excision repair, AP site formation"/>
    <property type="evidence" value="ECO:0007669"/>
    <property type="project" value="UniProtKB-ARBA"/>
</dbReference>
<reference evidence="5 6" key="1">
    <citation type="submission" date="2019-05" db="EMBL/GenBank/DDBJ databases">
        <title>Sporisorium graminicola CBS 10092 draft sequencing and annotation.</title>
        <authorList>
            <person name="Solano-Gonzalez S."/>
            <person name="Caddick M.X."/>
            <person name="Darby A."/>
        </authorList>
    </citation>
    <scope>NUCLEOTIDE SEQUENCE [LARGE SCALE GENOMIC DNA]</scope>
    <source>
        <strain evidence="5 6">CBS 10092</strain>
    </source>
</reference>
<dbReference type="OrthoDB" id="10265068at2759"/>
<sequence length="292" mass="33002">MPRRAPLGPVRRSTRIRHKISPYFKVNSEECRLPTEILERSLKTKKAVDVKARQRKASPKRKRNKKAKTGDQTDPPPIAEAERVHGLARQVNFYGLIQELVTPNVFRLLVATCLLNQTKGRAAMPVFWDLLGRWPDEHHLAKANVAELTDLLQPIGLHNVRARRLISMAQVMVEIPYDESNSFKSRDRTAPDTPISIYPGVGRYAIDSWRIFVAGGGASAGLQGNKPVSPFDTALSQAEAAVLRLNPPRPEAERPEWKSVMPLDKELRAYLIWRWAKEGKVWDPLRGLVSTE</sequence>
<feature type="region of interest" description="Disordered" evidence="3">
    <location>
        <begin position="48"/>
        <end position="78"/>
    </location>
</feature>
<dbReference type="AlphaFoldDB" id="A0A4U7KUT5"/>
<protein>
    <recommendedName>
        <fullName evidence="4">HhH-GPD domain-containing protein</fullName>
    </recommendedName>
</protein>
<dbReference type="Pfam" id="PF00730">
    <property type="entry name" value="HhH-GPD"/>
    <property type="match status" value="1"/>
</dbReference>
<dbReference type="EMBL" id="SRRM01000009">
    <property type="protein sequence ID" value="TKY88303.1"/>
    <property type="molecule type" value="Genomic_DNA"/>
</dbReference>
<dbReference type="Gene3D" id="1.10.340.30">
    <property type="entry name" value="Hypothetical protein, domain 2"/>
    <property type="match status" value="1"/>
</dbReference>
<evidence type="ECO:0000256" key="3">
    <source>
        <dbReference type="SAM" id="MobiDB-lite"/>
    </source>
</evidence>
<evidence type="ECO:0000256" key="2">
    <source>
        <dbReference type="ARBA" id="ARBA00023242"/>
    </source>
</evidence>
<evidence type="ECO:0000259" key="4">
    <source>
        <dbReference type="SMART" id="SM00478"/>
    </source>
</evidence>
<accession>A0A4U7KUT5</accession>